<gene>
    <name evidence="1" type="ORF">H9912_02005</name>
</gene>
<dbReference type="EMBL" id="DWUW01000057">
    <property type="protein sequence ID" value="HJD30694.1"/>
    <property type="molecule type" value="Genomic_DNA"/>
</dbReference>
<protein>
    <submittedName>
        <fullName evidence="1">Uncharacterized protein</fullName>
    </submittedName>
</protein>
<dbReference type="Proteomes" id="UP000823851">
    <property type="component" value="Unassembled WGS sequence"/>
</dbReference>
<dbReference type="AlphaFoldDB" id="A0A9D2QW00"/>
<proteinExistence type="predicted"/>
<evidence type="ECO:0000313" key="1">
    <source>
        <dbReference type="EMBL" id="HJD30694.1"/>
    </source>
</evidence>
<reference evidence="1" key="1">
    <citation type="journal article" date="2021" name="PeerJ">
        <title>Extensive microbial diversity within the chicken gut microbiome revealed by metagenomics and culture.</title>
        <authorList>
            <person name="Gilroy R."/>
            <person name="Ravi A."/>
            <person name="Getino M."/>
            <person name="Pursley I."/>
            <person name="Horton D.L."/>
            <person name="Alikhan N.F."/>
            <person name="Baker D."/>
            <person name="Gharbi K."/>
            <person name="Hall N."/>
            <person name="Watson M."/>
            <person name="Adriaenssens E.M."/>
            <person name="Foster-Nyarko E."/>
            <person name="Jarju S."/>
            <person name="Secka A."/>
            <person name="Antonio M."/>
            <person name="Oren A."/>
            <person name="Chaudhuri R.R."/>
            <person name="La Ragione R."/>
            <person name="Hildebrand F."/>
            <person name="Pallen M.J."/>
        </authorList>
    </citation>
    <scope>NUCLEOTIDE SEQUENCE</scope>
    <source>
        <strain evidence="1">ChiHjej8B7-25341</strain>
    </source>
</reference>
<sequence length="298" mass="34827">MQFYKTGKWAKQILAQRREDGLWGNFHALSCPVPGKSYTTEQAIRRLYYLGYTVDDEVIQTALRRMEQCVKGELPIDDYSEKKHDWPFFEKLMLSAWLRIFELQNETALEVAYQWAQVVEKAFSSGSYSRADDISAFTQWKGRKPKSRFETGFGMFYHAALLVGVLSPETEDLFLDYYLSKPDGMYYIYDKPLNQPPEIFSSHDSSHYLAAIEVLSRYGQAEGKLNFVRAWLYANQEGNGQWDFGEKAKDNVYFPLSDRWSKETRIADSTYRINKLLSYPCKEISDYQTKYGNRCNQI</sequence>
<reference evidence="1" key="2">
    <citation type="submission" date="2021-04" db="EMBL/GenBank/DDBJ databases">
        <authorList>
            <person name="Gilroy R."/>
        </authorList>
    </citation>
    <scope>NUCLEOTIDE SEQUENCE</scope>
    <source>
        <strain evidence="1">ChiHjej8B7-25341</strain>
    </source>
</reference>
<comment type="caution">
    <text evidence="1">The sequence shown here is derived from an EMBL/GenBank/DDBJ whole genome shotgun (WGS) entry which is preliminary data.</text>
</comment>
<evidence type="ECO:0000313" key="2">
    <source>
        <dbReference type="Proteomes" id="UP000823851"/>
    </source>
</evidence>
<organism evidence="1 2">
    <name type="scientific">Candidatus Eisenbergiella stercorigallinarum</name>
    <dbReference type="NCBI Taxonomy" id="2838557"/>
    <lineage>
        <taxon>Bacteria</taxon>
        <taxon>Bacillati</taxon>
        <taxon>Bacillota</taxon>
        <taxon>Clostridia</taxon>
        <taxon>Lachnospirales</taxon>
        <taxon>Lachnospiraceae</taxon>
        <taxon>Eisenbergiella</taxon>
    </lineage>
</organism>
<dbReference type="SUPFAM" id="SSF48239">
    <property type="entry name" value="Terpenoid cyclases/Protein prenyltransferases"/>
    <property type="match status" value="1"/>
</dbReference>
<dbReference type="InterPro" id="IPR008930">
    <property type="entry name" value="Terpenoid_cyclase/PrenylTrfase"/>
</dbReference>
<accession>A0A9D2QW00</accession>
<name>A0A9D2QW00_9FIRM</name>